<accession>A0A1B1MQQ3</accession>
<evidence type="ECO:0000313" key="1">
    <source>
        <dbReference type="EMBL" id="ANS70914.1"/>
    </source>
</evidence>
<name>A0A1B1MQQ3_NPVLD</name>
<dbReference type="EMBL" id="KU377538">
    <property type="protein sequence ID" value="ANS70914.1"/>
    <property type="molecule type" value="Genomic_DNA"/>
</dbReference>
<organismHost>
    <name type="scientific">Lepidoptera</name>
    <name type="common">moths &amp; butterflies</name>
    <dbReference type="NCBI Taxonomy" id="7088"/>
</organismHost>
<protein>
    <submittedName>
        <fullName evidence="1">Uncharacterized protein</fullName>
    </submittedName>
</protein>
<sequence length="113" mass="12918">MSLARGEISKRITYDSIKEIKRLGFEVNELTDRIPNILDYELYVPPPATQCDNAELLLHVLDADTKRFLGTLQINLLPDHKLTLKLLQFDEQNYNSVLAQRQQIPVTAAPDVQ</sequence>
<reference evidence="1" key="1">
    <citation type="journal article" date="2016" name="J. Invertebr. Pathol.">
        <title>An alphabaculovirus isolated from dead Lymantria dispar larvae shows high genetic similarity to baculovirus previously isolated from Lymantria monacha - An example of adaptation to a new host.</title>
        <authorList>
            <person name="Rabalski L."/>
            <person name="Krejmer-Rabalska M."/>
            <person name="Skrzecz I."/>
            <person name="Wasag B."/>
            <person name="Szewczyk B."/>
        </authorList>
    </citation>
    <scope>NUCLEOTIDE SEQUENCE</scope>
    <source>
        <strain evidence="1">BNP</strain>
    </source>
</reference>
<proteinExistence type="predicted"/>
<organism evidence="1">
    <name type="scientific">Lymantria dispar multicapsid nuclear polyhedrosis virus</name>
    <name type="common">LdMNPV</name>
    <dbReference type="NCBI Taxonomy" id="10449"/>
    <lineage>
        <taxon>Viruses</taxon>
        <taxon>Viruses incertae sedis</taxon>
        <taxon>Naldaviricetes</taxon>
        <taxon>Lefavirales</taxon>
        <taxon>Baculoviridae</taxon>
        <taxon>Alphabaculovirus</taxon>
        <taxon>Alphabaculovirus lydisparis</taxon>
    </lineage>
</organism>